<feature type="domain" description="Chorismate mutase" evidence="3">
    <location>
        <begin position="7"/>
        <end position="98"/>
    </location>
</feature>
<dbReference type="SUPFAM" id="SSF48600">
    <property type="entry name" value="Chorismate mutase II"/>
    <property type="match status" value="1"/>
</dbReference>
<dbReference type="InterPro" id="IPR036979">
    <property type="entry name" value="CM_dom_sf"/>
</dbReference>
<evidence type="ECO:0000256" key="1">
    <source>
        <dbReference type="ARBA" id="ARBA00012404"/>
    </source>
</evidence>
<dbReference type="PANTHER" id="PTHR38041:SF1">
    <property type="entry name" value="CHORISMATE MUTASE"/>
    <property type="match status" value="1"/>
</dbReference>
<dbReference type="GO" id="GO:0046417">
    <property type="term" value="P:chorismate metabolic process"/>
    <property type="evidence" value="ECO:0007669"/>
    <property type="project" value="InterPro"/>
</dbReference>
<accession>A0A1Y5S5S0</accession>
<protein>
    <recommendedName>
        <fullName evidence="1">chorismate mutase</fullName>
        <ecNumber evidence="1">5.4.99.5</ecNumber>
    </recommendedName>
</protein>
<reference evidence="4 5" key="1">
    <citation type="submission" date="2017-03" db="EMBL/GenBank/DDBJ databases">
        <authorList>
            <person name="Afonso C.L."/>
            <person name="Miller P.J."/>
            <person name="Scott M.A."/>
            <person name="Spackman E."/>
            <person name="Goraichik I."/>
            <person name="Dimitrov K.M."/>
            <person name="Suarez D.L."/>
            <person name="Swayne D.E."/>
        </authorList>
    </citation>
    <scope>NUCLEOTIDE SEQUENCE [LARGE SCALE GENOMIC DNA]</scope>
    <source>
        <strain evidence="4 5">CECT 8620</strain>
    </source>
</reference>
<keyword evidence="4" id="KW-0456">Lyase</keyword>
<dbReference type="AlphaFoldDB" id="A0A1Y5S5S0"/>
<dbReference type="InterPro" id="IPR051331">
    <property type="entry name" value="Chorismate_mutase-related"/>
</dbReference>
<evidence type="ECO:0000313" key="4">
    <source>
        <dbReference type="EMBL" id="SLN32707.1"/>
    </source>
</evidence>
<keyword evidence="5" id="KW-1185">Reference proteome</keyword>
<dbReference type="GO" id="GO:0004106">
    <property type="term" value="F:chorismate mutase activity"/>
    <property type="evidence" value="ECO:0007669"/>
    <property type="project" value="UniProtKB-EC"/>
</dbReference>
<gene>
    <name evidence="4" type="ORF">AQS8620_01089</name>
</gene>
<evidence type="ECO:0000256" key="2">
    <source>
        <dbReference type="ARBA" id="ARBA00023235"/>
    </source>
</evidence>
<dbReference type="Gene3D" id="1.20.59.10">
    <property type="entry name" value="Chorismate mutase"/>
    <property type="match status" value="1"/>
</dbReference>
<dbReference type="InterPro" id="IPR036263">
    <property type="entry name" value="Chorismate_II_sf"/>
</dbReference>
<dbReference type="OrthoDB" id="514491at2"/>
<organism evidence="4 5">
    <name type="scientific">Aquimixticola soesokkakensis</name>
    <dbReference type="NCBI Taxonomy" id="1519096"/>
    <lineage>
        <taxon>Bacteria</taxon>
        <taxon>Pseudomonadati</taxon>
        <taxon>Pseudomonadota</taxon>
        <taxon>Alphaproteobacteria</taxon>
        <taxon>Rhodobacterales</taxon>
        <taxon>Paracoccaceae</taxon>
        <taxon>Aquimixticola</taxon>
    </lineage>
</organism>
<evidence type="ECO:0000259" key="3">
    <source>
        <dbReference type="PROSITE" id="PS51168"/>
    </source>
</evidence>
<dbReference type="SMART" id="SM00830">
    <property type="entry name" value="CM_2"/>
    <property type="match status" value="1"/>
</dbReference>
<dbReference type="InterPro" id="IPR002701">
    <property type="entry name" value="CM_II_prokaryot"/>
</dbReference>
<dbReference type="RefSeq" id="WP_085835822.1">
    <property type="nucleotide sequence ID" value="NZ_FWFS01000003.1"/>
</dbReference>
<keyword evidence="2" id="KW-0413">Isomerase</keyword>
<sequence length="105" mass="11701">MSPYRPAAQIGSMAELRAEIDRLDRDLVEALTIRQSYIDRAIDLKPAEGIAARSHSRVADVLEKVRAKAESTGFDPELATRLWREMIETSIAREEQTLGTAGDMT</sequence>
<dbReference type="EC" id="5.4.99.5" evidence="1"/>
<dbReference type="EMBL" id="FWFS01000003">
    <property type="protein sequence ID" value="SLN32707.1"/>
    <property type="molecule type" value="Genomic_DNA"/>
</dbReference>
<dbReference type="PROSITE" id="PS51168">
    <property type="entry name" value="CHORISMATE_MUT_2"/>
    <property type="match status" value="1"/>
</dbReference>
<dbReference type="Pfam" id="PF01817">
    <property type="entry name" value="CM_2"/>
    <property type="match status" value="1"/>
</dbReference>
<dbReference type="PANTHER" id="PTHR38041">
    <property type="entry name" value="CHORISMATE MUTASE"/>
    <property type="match status" value="1"/>
</dbReference>
<name>A0A1Y5S5S0_9RHOB</name>
<dbReference type="GO" id="GO:0009697">
    <property type="term" value="P:salicylic acid biosynthetic process"/>
    <property type="evidence" value="ECO:0007669"/>
    <property type="project" value="TreeGrafter"/>
</dbReference>
<evidence type="ECO:0000313" key="5">
    <source>
        <dbReference type="Proteomes" id="UP000193862"/>
    </source>
</evidence>
<proteinExistence type="predicted"/>
<dbReference type="Proteomes" id="UP000193862">
    <property type="component" value="Unassembled WGS sequence"/>
</dbReference>
<dbReference type="GO" id="GO:0016829">
    <property type="term" value="F:lyase activity"/>
    <property type="evidence" value="ECO:0007669"/>
    <property type="project" value="UniProtKB-KW"/>
</dbReference>
<keyword evidence="4" id="KW-0670">Pyruvate</keyword>